<feature type="domain" description="ABC transmembrane type-1" evidence="12">
    <location>
        <begin position="11"/>
        <end position="213"/>
    </location>
</feature>
<keyword evidence="6 11" id="KW-0500">Molybdenum</keyword>
<feature type="transmembrane region" description="Helical" evidence="10">
    <location>
        <begin position="135"/>
        <end position="157"/>
    </location>
</feature>
<evidence type="ECO:0000256" key="6">
    <source>
        <dbReference type="ARBA" id="ARBA00022505"/>
    </source>
</evidence>
<evidence type="ECO:0000256" key="11">
    <source>
        <dbReference type="RuleBase" id="RU365097"/>
    </source>
</evidence>
<dbReference type="PANTHER" id="PTHR30183:SF3">
    <property type="entry name" value="MOLYBDENUM TRANSPORT SYSTEM PERMEASE PROTEIN MODB"/>
    <property type="match status" value="1"/>
</dbReference>
<keyword evidence="11" id="KW-0997">Cell inner membrane</keyword>
<name>A0ABY0SKV8_9RHOB</name>
<dbReference type="Gene3D" id="1.10.3720.10">
    <property type="entry name" value="MetI-like"/>
    <property type="match status" value="1"/>
</dbReference>
<keyword evidence="8 10" id="KW-1133">Transmembrane helix</keyword>
<dbReference type="PROSITE" id="PS50928">
    <property type="entry name" value="ABC_TM1"/>
    <property type="match status" value="1"/>
</dbReference>
<feature type="transmembrane region" description="Helical" evidence="10">
    <location>
        <begin position="49"/>
        <end position="71"/>
    </location>
</feature>
<dbReference type="CDD" id="cd06261">
    <property type="entry name" value="TM_PBP2"/>
    <property type="match status" value="1"/>
</dbReference>
<dbReference type="PANTHER" id="PTHR30183">
    <property type="entry name" value="MOLYBDENUM TRANSPORT SYSTEM PERMEASE PROTEIN MODB"/>
    <property type="match status" value="1"/>
</dbReference>
<evidence type="ECO:0000256" key="2">
    <source>
        <dbReference type="ARBA" id="ARBA00004651"/>
    </source>
</evidence>
<evidence type="ECO:0000256" key="8">
    <source>
        <dbReference type="ARBA" id="ARBA00022989"/>
    </source>
</evidence>
<dbReference type="NCBIfam" id="TIGR02141">
    <property type="entry name" value="modB_ABC"/>
    <property type="match status" value="1"/>
</dbReference>
<proteinExistence type="inferred from homology"/>
<protein>
    <recommendedName>
        <fullName evidence="11">Molybdenum transport system permease</fullName>
    </recommendedName>
</protein>
<keyword evidence="7 10" id="KW-0812">Transmembrane</keyword>
<comment type="similarity">
    <text evidence="3 11">Belongs to the binding-protein-dependent transport system permease family. CysTW subfamily.</text>
</comment>
<evidence type="ECO:0000313" key="13">
    <source>
        <dbReference type="EMBL" id="SDP37384.1"/>
    </source>
</evidence>
<keyword evidence="9 10" id="KW-0472">Membrane</keyword>
<evidence type="ECO:0000256" key="1">
    <source>
        <dbReference type="ARBA" id="ARBA00002949"/>
    </source>
</evidence>
<gene>
    <name evidence="13" type="ORF">SAMN04488512_11486</name>
</gene>
<keyword evidence="5" id="KW-1003">Cell membrane</keyword>
<dbReference type="InterPro" id="IPR035906">
    <property type="entry name" value="MetI-like_sf"/>
</dbReference>
<feature type="transmembrane region" description="Helical" evidence="10">
    <location>
        <begin position="15"/>
        <end position="37"/>
    </location>
</feature>
<organism evidence="13 14">
    <name type="scientific">Sulfitobacter litoralis</name>
    <dbReference type="NCBI Taxonomy" id="335975"/>
    <lineage>
        <taxon>Bacteria</taxon>
        <taxon>Pseudomonadati</taxon>
        <taxon>Pseudomonadota</taxon>
        <taxon>Alphaproteobacteria</taxon>
        <taxon>Rhodobacterales</taxon>
        <taxon>Roseobacteraceae</taxon>
        <taxon>Sulfitobacter</taxon>
    </lineage>
</organism>
<evidence type="ECO:0000256" key="5">
    <source>
        <dbReference type="ARBA" id="ARBA00022475"/>
    </source>
</evidence>
<evidence type="ECO:0000256" key="9">
    <source>
        <dbReference type="ARBA" id="ARBA00023136"/>
    </source>
</evidence>
<evidence type="ECO:0000256" key="10">
    <source>
        <dbReference type="RuleBase" id="RU363032"/>
    </source>
</evidence>
<reference evidence="13 14" key="1">
    <citation type="submission" date="2016-10" db="EMBL/GenBank/DDBJ databases">
        <authorList>
            <person name="Varghese N."/>
            <person name="Submissions S."/>
        </authorList>
    </citation>
    <scope>NUCLEOTIDE SEQUENCE [LARGE SCALE GENOMIC DNA]</scope>
    <source>
        <strain evidence="13 14">DSM 17584</strain>
    </source>
</reference>
<dbReference type="Proteomes" id="UP000198646">
    <property type="component" value="Unassembled WGS sequence"/>
</dbReference>
<dbReference type="Pfam" id="PF00528">
    <property type="entry name" value="BPD_transp_1"/>
    <property type="match status" value="1"/>
</dbReference>
<sequence length="229" mass="24046">MTVDAAAWDALRLSLWVACWATLLAIPLALWVAWLLARREFWGKALLNAAVHLPLVLPPVVTGYLLLMAFGRNAPLGRALDAIGLQLAFHWSGAVLAAIIMGFPLMVRAMRLAIEAVDPRLEDAAATLGAPRAAVFVRVTLPLILPGVLAGTVMGFAKAMGEFGATITFVANIPGQTQTLPSAIWAALQIPGGEGQAVAMVLMSSVIAVSAVLLSEVLARRVAKRIAGA</sequence>
<keyword evidence="4 10" id="KW-0813">Transport</keyword>
<dbReference type="EMBL" id="FNJD01000014">
    <property type="protein sequence ID" value="SDP37384.1"/>
    <property type="molecule type" value="Genomic_DNA"/>
</dbReference>
<evidence type="ECO:0000256" key="7">
    <source>
        <dbReference type="ARBA" id="ARBA00022692"/>
    </source>
</evidence>
<dbReference type="InterPro" id="IPR011867">
    <property type="entry name" value="ModB_ABC"/>
</dbReference>
<accession>A0ABY0SKV8</accession>
<evidence type="ECO:0000313" key="14">
    <source>
        <dbReference type="Proteomes" id="UP000198646"/>
    </source>
</evidence>
<comment type="caution">
    <text evidence="13">The sequence shown here is derived from an EMBL/GenBank/DDBJ whole genome shotgun (WGS) entry which is preliminary data.</text>
</comment>
<evidence type="ECO:0000256" key="3">
    <source>
        <dbReference type="ARBA" id="ARBA00007069"/>
    </source>
</evidence>
<dbReference type="NCBIfam" id="NF006939">
    <property type="entry name" value="PRK09421.1"/>
    <property type="match status" value="1"/>
</dbReference>
<feature type="transmembrane region" description="Helical" evidence="10">
    <location>
        <begin position="197"/>
        <end position="219"/>
    </location>
</feature>
<comment type="subcellular location">
    <subcellularLocation>
        <location evidence="11">Cell inner membrane</location>
        <topology evidence="11">Multi-pass membrane protein</topology>
    </subcellularLocation>
    <subcellularLocation>
        <location evidence="2 10">Cell membrane</location>
        <topology evidence="2 10">Multi-pass membrane protein</topology>
    </subcellularLocation>
</comment>
<evidence type="ECO:0000256" key="4">
    <source>
        <dbReference type="ARBA" id="ARBA00022448"/>
    </source>
</evidence>
<dbReference type="InterPro" id="IPR000515">
    <property type="entry name" value="MetI-like"/>
</dbReference>
<evidence type="ECO:0000259" key="12">
    <source>
        <dbReference type="PROSITE" id="PS50928"/>
    </source>
</evidence>
<dbReference type="SUPFAM" id="SSF161098">
    <property type="entry name" value="MetI-like"/>
    <property type="match status" value="1"/>
</dbReference>
<feature type="transmembrane region" description="Helical" evidence="10">
    <location>
        <begin position="91"/>
        <end position="114"/>
    </location>
</feature>
<keyword evidence="14" id="KW-1185">Reference proteome</keyword>
<comment type="function">
    <text evidence="1 11">Part of the binding-protein-dependent transport system for molybdenum; probably responsible for the translocation of the substrate across the membrane.</text>
</comment>
<dbReference type="RefSeq" id="WP_093733585.1">
    <property type="nucleotide sequence ID" value="NZ_FNJD01000014.1"/>
</dbReference>